<gene>
    <name evidence="2" type="ORF">CD32_18725</name>
</gene>
<name>A0A0A3IDN3_9BACI</name>
<comment type="similarity">
    <text evidence="1">Belongs to the enoyl-CoA hydratase/isomerase family.</text>
</comment>
<dbReference type="AlphaFoldDB" id="A0A0A3IDN3"/>
<dbReference type="OrthoDB" id="9775794at2"/>
<dbReference type="GO" id="GO:0003824">
    <property type="term" value="F:catalytic activity"/>
    <property type="evidence" value="ECO:0007669"/>
    <property type="project" value="UniProtKB-ARBA"/>
</dbReference>
<dbReference type="RefSeq" id="WP_036157491.1">
    <property type="nucleotide sequence ID" value="NZ_AVCX01000002.1"/>
</dbReference>
<protein>
    <submittedName>
        <fullName evidence="2">Enoyl-CoA hydratase</fullName>
    </submittedName>
</protein>
<dbReference type="InterPro" id="IPR029045">
    <property type="entry name" value="ClpP/crotonase-like_dom_sf"/>
</dbReference>
<dbReference type="InterPro" id="IPR001753">
    <property type="entry name" value="Enoyl-CoA_hydra/iso"/>
</dbReference>
<dbReference type="EMBL" id="JPVP01000059">
    <property type="protein sequence ID" value="KGR82871.1"/>
    <property type="molecule type" value="Genomic_DNA"/>
</dbReference>
<dbReference type="eggNOG" id="COG1024">
    <property type="taxonomic scope" value="Bacteria"/>
</dbReference>
<evidence type="ECO:0000313" key="3">
    <source>
        <dbReference type="Proteomes" id="UP000030437"/>
    </source>
</evidence>
<dbReference type="SUPFAM" id="SSF52096">
    <property type="entry name" value="ClpP/crotonase"/>
    <property type="match status" value="1"/>
</dbReference>
<comment type="caution">
    <text evidence="2">The sequence shown here is derived from an EMBL/GenBank/DDBJ whole genome shotgun (WGS) entry which is preliminary data.</text>
</comment>
<proteinExistence type="inferred from homology"/>
<sequence length="260" mass="28210">MNYETIVLEILERKAILTLDRPNAMNAMDFTMMRELADCFESLHNEKDIQVLVIKGAGKVFSAGGDIKMMLASNDFSDFGDIMGHISRLVKAYYTLPMITVAQIHGASAGLGFSLALGSDIIVAEETSKLAMNFIGIGLIPDGGGHFFMKERLGTPKAKQMIWEGKVLNGEEALSLGLVDYNVPSGTLAATVDQIVGKLLASPIAAMLETKKILHNAKLAELEAILDAEAKGQTAMRHTKDHLEGIEAFVEKRSPEFIGK</sequence>
<dbReference type="Pfam" id="PF00378">
    <property type="entry name" value="ECH_1"/>
    <property type="match status" value="1"/>
</dbReference>
<dbReference type="Gene3D" id="3.90.226.10">
    <property type="entry name" value="2-enoyl-CoA Hydratase, Chain A, domain 1"/>
    <property type="match status" value="1"/>
</dbReference>
<dbReference type="STRING" id="1220589.CD32_18725"/>
<dbReference type="Gene3D" id="1.10.12.10">
    <property type="entry name" value="Lyase 2-enoyl-coa Hydratase, Chain A, domain 2"/>
    <property type="match status" value="1"/>
</dbReference>
<dbReference type="Proteomes" id="UP000030437">
    <property type="component" value="Unassembled WGS sequence"/>
</dbReference>
<organism evidence="2 3">
    <name type="scientific">Lysinibacillus odysseyi 34hs-1 = NBRC 100172</name>
    <dbReference type="NCBI Taxonomy" id="1220589"/>
    <lineage>
        <taxon>Bacteria</taxon>
        <taxon>Bacillati</taxon>
        <taxon>Bacillota</taxon>
        <taxon>Bacilli</taxon>
        <taxon>Bacillales</taxon>
        <taxon>Bacillaceae</taxon>
        <taxon>Lysinibacillus</taxon>
    </lineage>
</organism>
<dbReference type="NCBIfam" id="NF005804">
    <property type="entry name" value="PRK07659.1"/>
    <property type="match status" value="1"/>
</dbReference>
<dbReference type="CDD" id="cd06558">
    <property type="entry name" value="crotonase-like"/>
    <property type="match status" value="1"/>
</dbReference>
<evidence type="ECO:0000256" key="1">
    <source>
        <dbReference type="ARBA" id="ARBA00005254"/>
    </source>
</evidence>
<dbReference type="PANTHER" id="PTHR43459:SF1">
    <property type="entry name" value="EG:BACN32G11.4 PROTEIN"/>
    <property type="match status" value="1"/>
</dbReference>
<dbReference type="InterPro" id="IPR014748">
    <property type="entry name" value="Enoyl-CoA_hydra_C"/>
</dbReference>
<evidence type="ECO:0000313" key="2">
    <source>
        <dbReference type="EMBL" id="KGR82871.1"/>
    </source>
</evidence>
<keyword evidence="3" id="KW-1185">Reference proteome</keyword>
<reference evidence="2 3" key="1">
    <citation type="submission" date="2014-02" db="EMBL/GenBank/DDBJ databases">
        <title>Draft genome sequence of Lysinibacillus odysseyi NBRC 100172.</title>
        <authorList>
            <person name="Zhang F."/>
            <person name="Wang G."/>
            <person name="Zhang L."/>
        </authorList>
    </citation>
    <scope>NUCLEOTIDE SEQUENCE [LARGE SCALE GENOMIC DNA]</scope>
    <source>
        <strain evidence="2 3">NBRC 100172</strain>
    </source>
</reference>
<accession>A0A0A3IDN3</accession>
<dbReference type="PANTHER" id="PTHR43459">
    <property type="entry name" value="ENOYL-COA HYDRATASE"/>
    <property type="match status" value="1"/>
</dbReference>